<dbReference type="AlphaFoldDB" id="A0A8A0RT69"/>
<keyword evidence="1" id="KW-1133">Transmembrane helix</keyword>
<sequence>MVTSLITCVSALPRGFTDLIKKPYNYIIILAFLFFEIQPFLPLFQGSSGIFPHRQGNFCSHVAQNISRCAGFVPLRFAGLTKQKTGYPAGLILAKISSKPLTVGSVSFIIRSRFCLFAIFFLYSLGSELMYFLSCKNP</sequence>
<dbReference type="EMBL" id="CP059066">
    <property type="protein sequence ID" value="QSQ10517.1"/>
    <property type="molecule type" value="Genomic_DNA"/>
</dbReference>
<evidence type="ECO:0000256" key="1">
    <source>
        <dbReference type="SAM" id="Phobius"/>
    </source>
</evidence>
<dbReference type="KEGG" id="kme:H0A61_02925"/>
<keyword evidence="3" id="KW-1185">Reference proteome</keyword>
<dbReference type="Proteomes" id="UP000662904">
    <property type="component" value="Chromosome"/>
</dbReference>
<proteinExistence type="predicted"/>
<evidence type="ECO:0000313" key="2">
    <source>
        <dbReference type="EMBL" id="QSQ10517.1"/>
    </source>
</evidence>
<feature type="transmembrane region" description="Helical" evidence="1">
    <location>
        <begin position="114"/>
        <end position="133"/>
    </location>
</feature>
<accession>A0A8A0RT69</accession>
<keyword evidence="1" id="KW-0472">Membrane</keyword>
<reference evidence="2" key="1">
    <citation type="submission" date="2020-07" db="EMBL/GenBank/DDBJ databases">
        <title>Koleobacter methoxysyntrophicus gen. nov., sp. nov., a novel anaerobic bacterium isolated from deep subsurface oil field and proposal of Koleobacterales ord. nov. in the phylum Firmicutes.</title>
        <authorList>
            <person name="Sakamoto S."/>
            <person name="Tamaki H."/>
        </authorList>
    </citation>
    <scope>NUCLEOTIDE SEQUENCE</scope>
    <source>
        <strain evidence="2">NRmbB1</strain>
    </source>
</reference>
<protein>
    <submittedName>
        <fullName evidence="2">Uncharacterized protein</fullName>
    </submittedName>
</protein>
<organism evidence="2 3">
    <name type="scientific">Koleobacter methoxysyntrophicus</name>
    <dbReference type="NCBI Taxonomy" id="2751313"/>
    <lineage>
        <taxon>Bacteria</taxon>
        <taxon>Bacillati</taxon>
        <taxon>Bacillota</taxon>
        <taxon>Clostridia</taxon>
        <taxon>Koleobacterales</taxon>
        <taxon>Koleobacteraceae</taxon>
        <taxon>Koleobacter</taxon>
    </lineage>
</organism>
<keyword evidence="1" id="KW-0812">Transmembrane</keyword>
<feature type="transmembrane region" description="Helical" evidence="1">
    <location>
        <begin position="27"/>
        <end position="44"/>
    </location>
</feature>
<evidence type="ECO:0000313" key="3">
    <source>
        <dbReference type="Proteomes" id="UP000662904"/>
    </source>
</evidence>
<gene>
    <name evidence="2" type="ORF">H0A61_02925</name>
</gene>
<name>A0A8A0RT69_9FIRM</name>